<accession>A0A3A9K2M6</accession>
<evidence type="ECO:0000313" key="5">
    <source>
        <dbReference type="EMBL" id="RKL65478.1"/>
    </source>
</evidence>
<evidence type="ECO:0000259" key="4">
    <source>
        <dbReference type="Pfam" id="PF02872"/>
    </source>
</evidence>
<evidence type="ECO:0000256" key="1">
    <source>
        <dbReference type="ARBA" id="ARBA00022729"/>
    </source>
</evidence>
<dbReference type="GO" id="GO:0008253">
    <property type="term" value="F:5'-nucleotidase activity"/>
    <property type="evidence" value="ECO:0007669"/>
    <property type="project" value="TreeGrafter"/>
</dbReference>
<dbReference type="PROSITE" id="PS00785">
    <property type="entry name" value="5_NUCLEOTIDASE_1"/>
    <property type="match status" value="1"/>
</dbReference>
<proteinExistence type="inferred from homology"/>
<keyword evidence="2" id="KW-0378">Hydrolase</keyword>
<dbReference type="GO" id="GO:0000166">
    <property type="term" value="F:nucleotide binding"/>
    <property type="evidence" value="ECO:0007669"/>
    <property type="project" value="UniProtKB-KW"/>
</dbReference>
<dbReference type="Proteomes" id="UP000281498">
    <property type="component" value="Unassembled WGS sequence"/>
</dbReference>
<dbReference type="InterPro" id="IPR006146">
    <property type="entry name" value="5'-Nucleotdase_CS"/>
</dbReference>
<dbReference type="Gene3D" id="3.60.21.10">
    <property type="match status" value="1"/>
</dbReference>
<dbReference type="InterPro" id="IPR029052">
    <property type="entry name" value="Metallo-depent_PP-like"/>
</dbReference>
<keyword evidence="1" id="KW-0732">Signal</keyword>
<dbReference type="PANTHER" id="PTHR11575">
    <property type="entry name" value="5'-NUCLEOTIDASE-RELATED"/>
    <property type="match status" value="1"/>
</dbReference>
<organism evidence="5 6">
    <name type="scientific">Salipaludibacillus neizhouensis</name>
    <dbReference type="NCBI Taxonomy" id="885475"/>
    <lineage>
        <taxon>Bacteria</taxon>
        <taxon>Bacillati</taxon>
        <taxon>Bacillota</taxon>
        <taxon>Bacilli</taxon>
        <taxon>Bacillales</taxon>
        <taxon>Bacillaceae</taxon>
    </lineage>
</organism>
<feature type="domain" description="Calcineurin-like phosphoesterase" evidence="3">
    <location>
        <begin position="6"/>
        <end position="206"/>
    </location>
</feature>
<dbReference type="InterPro" id="IPR004843">
    <property type="entry name" value="Calcineurin-like_PHP"/>
</dbReference>
<dbReference type="Pfam" id="PF00149">
    <property type="entry name" value="Metallophos"/>
    <property type="match status" value="1"/>
</dbReference>
<dbReference type="OrthoDB" id="9793179at2"/>
<keyword evidence="6" id="KW-1185">Reference proteome</keyword>
<dbReference type="PRINTS" id="PR01607">
    <property type="entry name" value="APYRASEFAMLY"/>
</dbReference>
<sequence>MTLGKLRILHTNDLHSQLEQWPSVVAALKQHRKEAEDAGEDVLLMDVGDHCDRVHPMTEALLGKGNVQLLNDMNYDAVTIGNNEGITFSKKDLNALYDQADFSIILCNLRHENGLRPNWSVPYKIYTLKTGVKIGVTGVTAPFRFFYEPLGWTLTDPFVELKHVINEVRPQVDVMVCLSHLGLGEDEKMAMEFTGIDIILGSHTHHVLPDGKYVNQTWINQSGRSGEYIGEVSLVFQQGSKSNIETKVESVKSLKVDSTQKDSGTEQKLNELFKAGNELLEAPVTRLEYPLKVDWYERSESPALLSEALREWCKADISMVNSGVILDNLDAGNVTLGDLHRICPHPINPSTVKISGDRLLETIRQSQQSDMVNYALKGFGFRGKVLGYMIFDGMEILDHFRLISEKNVIINGVPLIRSKDYKLATLDMFTFGHLYPSISSLTEKEYYMPEFLRDVLAWKLKGLKNK</sequence>
<comment type="similarity">
    <text evidence="2">Belongs to the 5'-nucleotidase family.</text>
</comment>
<keyword evidence="2" id="KW-0547">Nucleotide-binding</keyword>
<dbReference type="InterPro" id="IPR036907">
    <property type="entry name" value="5'-Nucleotdase_C_sf"/>
</dbReference>
<dbReference type="Pfam" id="PF02872">
    <property type="entry name" value="5_nucleotid_C"/>
    <property type="match status" value="1"/>
</dbReference>
<dbReference type="GO" id="GO:0046872">
    <property type="term" value="F:metal ion binding"/>
    <property type="evidence" value="ECO:0007669"/>
    <property type="project" value="InterPro"/>
</dbReference>
<dbReference type="RefSeq" id="WP_110938913.1">
    <property type="nucleotide sequence ID" value="NZ_KZ614148.1"/>
</dbReference>
<dbReference type="GO" id="GO:0009166">
    <property type="term" value="P:nucleotide catabolic process"/>
    <property type="evidence" value="ECO:0007669"/>
    <property type="project" value="InterPro"/>
</dbReference>
<dbReference type="Gene3D" id="3.90.780.10">
    <property type="entry name" value="5'-Nucleotidase, C-terminal domain"/>
    <property type="match status" value="1"/>
</dbReference>
<feature type="domain" description="5'-Nucleotidase C-terminal" evidence="4">
    <location>
        <begin position="295"/>
        <end position="427"/>
    </location>
</feature>
<comment type="caution">
    <text evidence="5">The sequence shown here is derived from an EMBL/GenBank/DDBJ whole genome shotgun (WGS) entry which is preliminary data.</text>
</comment>
<dbReference type="PANTHER" id="PTHR11575:SF23">
    <property type="entry name" value="5-NUCLEOTIDASE FAMILY PROTEIN"/>
    <property type="match status" value="1"/>
</dbReference>
<dbReference type="InterPro" id="IPR006179">
    <property type="entry name" value="5_nucleotidase/apyrase"/>
</dbReference>
<dbReference type="EMBL" id="PDOE01000016">
    <property type="protein sequence ID" value="RKL65478.1"/>
    <property type="molecule type" value="Genomic_DNA"/>
</dbReference>
<reference evidence="5 6" key="1">
    <citation type="submission" date="2017-10" db="EMBL/GenBank/DDBJ databases">
        <title>Bacillus sp. nov., a halophilic bacterium isolated from a Keqin Lake.</title>
        <authorList>
            <person name="Wang H."/>
        </authorList>
    </citation>
    <scope>NUCLEOTIDE SEQUENCE [LARGE SCALE GENOMIC DNA]</scope>
    <source>
        <strain evidence="5 6">KCTC 13187</strain>
    </source>
</reference>
<protein>
    <submittedName>
        <fullName evidence="5">Metallophosphoesterase</fullName>
    </submittedName>
</protein>
<dbReference type="InterPro" id="IPR008334">
    <property type="entry name" value="5'-Nucleotdase_C"/>
</dbReference>
<dbReference type="InterPro" id="IPR011240">
    <property type="entry name" value="Pesterase_YunD"/>
</dbReference>
<name>A0A3A9K2M6_9BACI</name>
<dbReference type="PIRSF" id="PIRSF036361">
    <property type="entry name" value="YunD"/>
    <property type="match status" value="1"/>
</dbReference>
<dbReference type="GO" id="GO:0030288">
    <property type="term" value="C:outer membrane-bounded periplasmic space"/>
    <property type="evidence" value="ECO:0007669"/>
    <property type="project" value="TreeGrafter"/>
</dbReference>
<dbReference type="AlphaFoldDB" id="A0A3A9K2M6"/>
<evidence type="ECO:0000256" key="2">
    <source>
        <dbReference type="RuleBase" id="RU362119"/>
    </source>
</evidence>
<evidence type="ECO:0000313" key="6">
    <source>
        <dbReference type="Proteomes" id="UP000281498"/>
    </source>
</evidence>
<gene>
    <name evidence="5" type="ORF">CR203_20595</name>
</gene>
<evidence type="ECO:0000259" key="3">
    <source>
        <dbReference type="Pfam" id="PF00149"/>
    </source>
</evidence>
<dbReference type="CDD" id="cd00845">
    <property type="entry name" value="MPP_UshA_N_like"/>
    <property type="match status" value="1"/>
</dbReference>
<dbReference type="SUPFAM" id="SSF56300">
    <property type="entry name" value="Metallo-dependent phosphatases"/>
    <property type="match status" value="1"/>
</dbReference>
<dbReference type="GO" id="GO:0008768">
    <property type="term" value="F:UDP-sugar diphosphatase activity"/>
    <property type="evidence" value="ECO:0007669"/>
    <property type="project" value="TreeGrafter"/>
</dbReference>
<dbReference type="SUPFAM" id="SSF55816">
    <property type="entry name" value="5'-nucleotidase (syn. UDP-sugar hydrolase), C-terminal domain"/>
    <property type="match status" value="1"/>
</dbReference>